<dbReference type="EMBL" id="JASBWT010000010">
    <property type="protein sequence ID" value="KAJ9101149.1"/>
    <property type="molecule type" value="Genomic_DNA"/>
</dbReference>
<protein>
    <submittedName>
        <fullName evidence="1">Uncharacterized protein</fullName>
    </submittedName>
</protein>
<comment type="caution">
    <text evidence="1">The sequence shown here is derived from an EMBL/GenBank/DDBJ whole genome shotgun (WGS) entry which is preliminary data.</text>
</comment>
<evidence type="ECO:0000313" key="1">
    <source>
        <dbReference type="EMBL" id="KAJ9101149.1"/>
    </source>
</evidence>
<organism evidence="1 2">
    <name type="scientific">Naganishia friedmannii</name>
    <dbReference type="NCBI Taxonomy" id="89922"/>
    <lineage>
        <taxon>Eukaryota</taxon>
        <taxon>Fungi</taxon>
        <taxon>Dikarya</taxon>
        <taxon>Basidiomycota</taxon>
        <taxon>Agaricomycotina</taxon>
        <taxon>Tremellomycetes</taxon>
        <taxon>Filobasidiales</taxon>
        <taxon>Filobasidiaceae</taxon>
        <taxon>Naganishia</taxon>
    </lineage>
</organism>
<evidence type="ECO:0000313" key="2">
    <source>
        <dbReference type="Proteomes" id="UP001227268"/>
    </source>
</evidence>
<dbReference type="Proteomes" id="UP001227268">
    <property type="component" value="Unassembled WGS sequence"/>
</dbReference>
<sequence>MFLSCLLIAGICVGYAWLLRYIRVVDRVLVVADSGGEGLLGGRETPPLGSGEDGYLALPSHEHQHGRLSLPNFSPTGTNSGERQLRTPSPSGSFFPPSSGGGPGRMEPQLAVMSRKTRTIRAGLYAVTVGISFFPVVGLRSPYMGKAWHVTRTNIIQHSCIEENQRLTPPMNQGGIEVRQSNKGGSWV</sequence>
<keyword evidence="2" id="KW-1185">Reference proteome</keyword>
<reference evidence="1" key="1">
    <citation type="submission" date="2023-04" db="EMBL/GenBank/DDBJ databases">
        <title>Draft Genome sequencing of Naganishia species isolated from polar environments using Oxford Nanopore Technology.</title>
        <authorList>
            <person name="Leo P."/>
            <person name="Venkateswaran K."/>
        </authorList>
    </citation>
    <scope>NUCLEOTIDE SEQUENCE</scope>
    <source>
        <strain evidence="1">MNA-CCFEE 5423</strain>
    </source>
</reference>
<gene>
    <name evidence="1" type="ORF">QFC21_003367</name>
</gene>
<accession>A0ACC2VPW4</accession>
<proteinExistence type="predicted"/>
<name>A0ACC2VPW4_9TREE</name>